<comment type="caution">
    <text evidence="1">The sequence shown here is derived from an EMBL/GenBank/DDBJ whole genome shotgun (WGS) entry which is preliminary data.</text>
</comment>
<dbReference type="Proteomes" id="UP000232323">
    <property type="component" value="Unassembled WGS sequence"/>
</dbReference>
<name>A0A250WW95_9CHLO</name>
<reference evidence="1 2" key="1">
    <citation type="submission" date="2017-08" db="EMBL/GenBank/DDBJ databases">
        <title>Acidophilic green algal genome provides insights into adaptation to an acidic environment.</title>
        <authorList>
            <person name="Hirooka S."/>
            <person name="Hirose Y."/>
            <person name="Kanesaki Y."/>
            <person name="Higuchi S."/>
            <person name="Fujiwara T."/>
            <person name="Onuma R."/>
            <person name="Era A."/>
            <person name="Ohbayashi R."/>
            <person name="Uzuka A."/>
            <person name="Nozaki H."/>
            <person name="Yoshikawa H."/>
            <person name="Miyagishima S.Y."/>
        </authorList>
    </citation>
    <scope>NUCLEOTIDE SEQUENCE [LARGE SCALE GENOMIC DNA]</scope>
    <source>
        <strain evidence="1 2">NIES-2499</strain>
    </source>
</reference>
<accession>A0A250WW95</accession>
<proteinExistence type="predicted"/>
<protein>
    <submittedName>
        <fullName evidence="1">Uncharacterized protein</fullName>
    </submittedName>
</protein>
<dbReference type="AlphaFoldDB" id="A0A250WW95"/>
<keyword evidence="2" id="KW-1185">Reference proteome</keyword>
<gene>
    <name evidence="1" type="ORF">CEUSTIGMA_g2425.t1</name>
</gene>
<evidence type="ECO:0000313" key="1">
    <source>
        <dbReference type="EMBL" id="GAX74979.1"/>
    </source>
</evidence>
<organism evidence="1 2">
    <name type="scientific">Chlamydomonas eustigma</name>
    <dbReference type="NCBI Taxonomy" id="1157962"/>
    <lineage>
        <taxon>Eukaryota</taxon>
        <taxon>Viridiplantae</taxon>
        <taxon>Chlorophyta</taxon>
        <taxon>core chlorophytes</taxon>
        <taxon>Chlorophyceae</taxon>
        <taxon>CS clade</taxon>
        <taxon>Chlamydomonadales</taxon>
        <taxon>Chlamydomonadaceae</taxon>
        <taxon>Chlamydomonas</taxon>
    </lineage>
</organism>
<sequence>MFRLGLGIHENIIKVAHDELVKAIPGLEGGLVGVIRVDKANKALVVAKPQVQGGKVLSSMEMVKEFRGQGKRSRVLDGLCIQRAVVDTQAKGSIRFPCEEDRSTVFRGARSDPSFFKKDITNKRKRRGEGVGGPVNDRVDICEERFPENAVIAREVCCNKGGRVVEYGVEGNRG</sequence>
<evidence type="ECO:0000313" key="2">
    <source>
        <dbReference type="Proteomes" id="UP000232323"/>
    </source>
</evidence>
<dbReference type="EMBL" id="BEGY01000010">
    <property type="protein sequence ID" value="GAX74979.1"/>
    <property type="molecule type" value="Genomic_DNA"/>
</dbReference>